<evidence type="ECO:0000256" key="15">
    <source>
        <dbReference type="ARBA" id="ARBA00082430"/>
    </source>
</evidence>
<comment type="catalytic activity">
    <reaction evidence="11">
        <text>a pyrimidine ribonucleoside 5'-phosphate + H2O = a pyrimidine nucleobase + D-ribose 5-phosphate</text>
        <dbReference type="Rhea" id="RHEA:13425"/>
        <dbReference type="ChEBI" id="CHEBI:15377"/>
        <dbReference type="ChEBI" id="CHEBI:26432"/>
        <dbReference type="ChEBI" id="CHEBI:78346"/>
        <dbReference type="ChEBI" id="CHEBI:138238"/>
        <dbReference type="EC" id="3.2.2.10"/>
    </reaction>
</comment>
<evidence type="ECO:0000256" key="9">
    <source>
        <dbReference type="ARBA" id="ARBA00052113"/>
    </source>
</evidence>
<dbReference type="GO" id="GO:0008714">
    <property type="term" value="F:AMP nucleosidase activity"/>
    <property type="evidence" value="ECO:0007669"/>
    <property type="project" value="UniProtKB-EC"/>
</dbReference>
<keyword evidence="22" id="KW-1185">Reference proteome</keyword>
<evidence type="ECO:0000256" key="8">
    <source>
        <dbReference type="ARBA" id="ARBA00051083"/>
    </source>
</evidence>
<evidence type="ECO:0000256" key="6">
    <source>
        <dbReference type="ARBA" id="ARBA00050093"/>
    </source>
</evidence>
<comment type="caution">
    <text evidence="21">The sequence shown here is derived from an EMBL/GenBank/DDBJ whole genome shotgun (WGS) entry which is preliminary data.</text>
</comment>
<dbReference type="Gene3D" id="3.30.1850.10">
    <property type="entry name" value="MoCo carrier protein-like"/>
    <property type="match status" value="1"/>
</dbReference>
<name>A0A0J1GPE7_9GAMM</name>
<dbReference type="Pfam" id="PF11892">
    <property type="entry name" value="PpnN_C"/>
    <property type="match status" value="1"/>
</dbReference>
<dbReference type="EC" id="3.2.2.10" evidence="12"/>
<dbReference type="OrthoDB" id="9801098at2"/>
<dbReference type="Gene3D" id="3.40.50.450">
    <property type="match status" value="1"/>
</dbReference>
<evidence type="ECO:0000256" key="3">
    <source>
        <dbReference type="ARBA" id="ARBA00011985"/>
    </source>
</evidence>
<evidence type="ECO:0000256" key="7">
    <source>
        <dbReference type="ARBA" id="ARBA00050647"/>
    </source>
</evidence>
<proteinExistence type="inferred from homology"/>
<evidence type="ECO:0000256" key="11">
    <source>
        <dbReference type="ARBA" id="ARBA00052586"/>
    </source>
</evidence>
<comment type="catalytic activity">
    <reaction evidence="8">
        <text>GMP + H2O = guanine + D-ribose 5-phosphate</text>
        <dbReference type="Rhea" id="RHEA:52708"/>
        <dbReference type="ChEBI" id="CHEBI:15377"/>
        <dbReference type="ChEBI" id="CHEBI:16235"/>
        <dbReference type="ChEBI" id="CHEBI:58115"/>
        <dbReference type="ChEBI" id="CHEBI:78346"/>
    </reaction>
</comment>
<dbReference type="Proteomes" id="UP000036097">
    <property type="component" value="Unassembled WGS sequence"/>
</dbReference>
<evidence type="ECO:0000256" key="1">
    <source>
        <dbReference type="ARBA" id="ARBA00000274"/>
    </source>
</evidence>
<organism evidence="21 22">
    <name type="scientific">Photobacterium aquae</name>
    <dbReference type="NCBI Taxonomy" id="1195763"/>
    <lineage>
        <taxon>Bacteria</taxon>
        <taxon>Pseudomonadati</taxon>
        <taxon>Pseudomonadota</taxon>
        <taxon>Gammaproteobacteria</taxon>
        <taxon>Vibrionales</taxon>
        <taxon>Vibrionaceae</taxon>
        <taxon>Photobacterium</taxon>
    </lineage>
</organism>
<dbReference type="InterPro" id="IPR021826">
    <property type="entry name" value="PpnN_C"/>
</dbReference>
<dbReference type="InterPro" id="IPR049788">
    <property type="entry name" value="PpnN"/>
</dbReference>
<feature type="domain" description="Pyrimidine/purine nucleotide 5'-monophosphate nucleosidase N-terminal" evidence="20">
    <location>
        <begin position="4"/>
        <end position="110"/>
    </location>
</feature>
<dbReference type="PANTHER" id="PTHR43393">
    <property type="entry name" value="CYTOKININ RIBOSIDE 5'-MONOPHOSPHATE PHOSPHORIBOHYDROLASE"/>
    <property type="match status" value="1"/>
</dbReference>
<dbReference type="RefSeq" id="WP_047881064.1">
    <property type="nucleotide sequence ID" value="NZ_LDOT01000051.1"/>
</dbReference>
<dbReference type="AlphaFoldDB" id="A0A0J1GPE7"/>
<dbReference type="InterPro" id="IPR027820">
    <property type="entry name" value="PpnN_N"/>
</dbReference>
<keyword evidence="4" id="KW-0378">Hydrolase</keyword>
<dbReference type="SUPFAM" id="SSF102405">
    <property type="entry name" value="MCP/YpsA-like"/>
    <property type="match status" value="1"/>
</dbReference>
<comment type="catalytic activity">
    <reaction evidence="1">
        <text>AMP + H2O = D-ribose 5-phosphate + adenine</text>
        <dbReference type="Rhea" id="RHEA:20129"/>
        <dbReference type="ChEBI" id="CHEBI:15377"/>
        <dbReference type="ChEBI" id="CHEBI:16708"/>
        <dbReference type="ChEBI" id="CHEBI:78346"/>
        <dbReference type="ChEBI" id="CHEBI:456215"/>
        <dbReference type="EC" id="3.2.2.4"/>
    </reaction>
</comment>
<dbReference type="EC" id="3.2.2.4" evidence="3"/>
<protein>
    <recommendedName>
        <fullName evidence="13">Pyrimidine/purine nucleotide 5'-monophosphate nucleosidase</fullName>
        <ecNumber evidence="12">3.2.2.10</ecNumber>
        <ecNumber evidence="3">3.2.2.4</ecNumber>
    </recommendedName>
    <alternativeName>
        <fullName evidence="5">AMP nucleosidase</fullName>
    </alternativeName>
    <alternativeName>
        <fullName evidence="16">CMP nucleosidase</fullName>
    </alternativeName>
    <alternativeName>
        <fullName evidence="15">GMP nucleosidase</fullName>
    </alternativeName>
    <alternativeName>
        <fullName evidence="17">IMP nucleosidase</fullName>
    </alternativeName>
    <alternativeName>
        <fullName evidence="18">UMP nucleosidase</fullName>
    </alternativeName>
    <alternativeName>
        <fullName evidence="14">dTMP nucleosidase</fullName>
    </alternativeName>
</protein>
<comment type="catalytic activity">
    <reaction evidence="9">
        <text>IMP + H2O = hypoxanthine + D-ribose 5-phosphate</text>
        <dbReference type="Rhea" id="RHEA:20469"/>
        <dbReference type="ChEBI" id="CHEBI:15377"/>
        <dbReference type="ChEBI" id="CHEBI:17368"/>
        <dbReference type="ChEBI" id="CHEBI:58053"/>
        <dbReference type="ChEBI" id="CHEBI:78346"/>
    </reaction>
</comment>
<evidence type="ECO:0000256" key="14">
    <source>
        <dbReference type="ARBA" id="ARBA00078101"/>
    </source>
</evidence>
<comment type="catalytic activity">
    <reaction evidence="6">
        <text>dTMP + H2O = 2-deoxy-D-ribose 5-phosphate + thymine</text>
        <dbReference type="Rhea" id="RHEA:52712"/>
        <dbReference type="ChEBI" id="CHEBI:15377"/>
        <dbReference type="ChEBI" id="CHEBI:17821"/>
        <dbReference type="ChEBI" id="CHEBI:62877"/>
        <dbReference type="ChEBI" id="CHEBI:63528"/>
    </reaction>
</comment>
<evidence type="ECO:0000259" key="19">
    <source>
        <dbReference type="Pfam" id="PF11892"/>
    </source>
</evidence>
<accession>A0A0J1GPE7</accession>
<dbReference type="FunFam" id="3.40.50.450:FF:000007">
    <property type="entry name" value="LOG family protein ygdH"/>
    <property type="match status" value="1"/>
</dbReference>
<dbReference type="Pfam" id="PF14793">
    <property type="entry name" value="DUF4478"/>
    <property type="match status" value="1"/>
</dbReference>
<dbReference type="InterPro" id="IPR052341">
    <property type="entry name" value="LOG_family_nucleotidases"/>
</dbReference>
<evidence type="ECO:0000259" key="20">
    <source>
        <dbReference type="Pfam" id="PF14793"/>
    </source>
</evidence>
<gene>
    <name evidence="21" type="ORF">ABT56_22005</name>
</gene>
<evidence type="ECO:0000256" key="17">
    <source>
        <dbReference type="ARBA" id="ARBA00083539"/>
    </source>
</evidence>
<sequence>MITHISPVGAMDLLSQHEVDLLKATASSEIYRLYRNCSLAVLNSGSHTDNSKELLEQHKSFDVNVMRRERGIKLELMNPPEHAFVDGKIIRGIQEHMFAVLRDIVYVNMHVQQRKDINLTSSPHITNFVFSVLRNAKTVRSGEDPNIVVCWGGHSINPVEYQYTREVGNELGLRELNVCTGCGPGAMEGPMKGAAIGHAKQRYRNNRFIGLTEPSIIAAEPPNPIVNELVILPDIEKRLEAFVRLGHGIIIFPGGAGTAEELLYILGILMEPANAEQPMPLVLTGPKESEPYFRTLDSFIRDTLGEAATRHYQIIIDDPAKVARVMKSAMPMVKEHRLATGDAYSFNWSLNIPPEFQLPFEPTHESMASLDLHMKQRPEHLAANLRRAFSGIVAGNVKEEGIREIERRGRFQINGDSALMKRMDKLLKQFVDQQRMKLPGSTYEPCYEIITNHQTNGK</sequence>
<dbReference type="PANTHER" id="PTHR43393:SF1">
    <property type="entry name" value="PYRIMIDINE_PURINE NUCLEOTIDE 5'-MONOPHOSPHATE NUCLEOSIDASE"/>
    <property type="match status" value="1"/>
</dbReference>
<evidence type="ECO:0000256" key="10">
    <source>
        <dbReference type="ARBA" id="ARBA00052189"/>
    </source>
</evidence>
<evidence type="ECO:0000256" key="2">
    <source>
        <dbReference type="ARBA" id="ARBA00006763"/>
    </source>
</evidence>
<comment type="catalytic activity">
    <reaction evidence="10">
        <text>CMP + H2O = cytosine + D-ribose 5-phosphate</text>
        <dbReference type="Rhea" id="RHEA:30075"/>
        <dbReference type="ChEBI" id="CHEBI:15377"/>
        <dbReference type="ChEBI" id="CHEBI:16040"/>
        <dbReference type="ChEBI" id="CHEBI:60377"/>
        <dbReference type="ChEBI" id="CHEBI:78346"/>
        <dbReference type="EC" id="3.2.2.10"/>
    </reaction>
</comment>
<dbReference type="Pfam" id="PF03641">
    <property type="entry name" value="Lysine_decarbox"/>
    <property type="match status" value="1"/>
</dbReference>
<comment type="similarity">
    <text evidence="2">Belongs to the LOG family.</text>
</comment>
<dbReference type="EMBL" id="LDOT01000051">
    <property type="protein sequence ID" value="KLV01630.1"/>
    <property type="molecule type" value="Genomic_DNA"/>
</dbReference>
<dbReference type="GO" id="GO:0005829">
    <property type="term" value="C:cytosol"/>
    <property type="evidence" value="ECO:0007669"/>
    <property type="project" value="TreeGrafter"/>
</dbReference>
<evidence type="ECO:0000256" key="5">
    <source>
        <dbReference type="ARBA" id="ARBA00031983"/>
    </source>
</evidence>
<evidence type="ECO:0000256" key="12">
    <source>
        <dbReference type="ARBA" id="ARBA00066754"/>
    </source>
</evidence>
<dbReference type="FunFam" id="3.30.1850.10:FF:000001">
    <property type="entry name" value="LOG family protein YgdH"/>
    <property type="match status" value="1"/>
</dbReference>
<evidence type="ECO:0000313" key="22">
    <source>
        <dbReference type="Proteomes" id="UP000036097"/>
    </source>
</evidence>
<dbReference type="NCBIfam" id="NF038390">
    <property type="entry name" value="Nsidase_PpnN"/>
    <property type="match status" value="1"/>
</dbReference>
<evidence type="ECO:0000313" key="21">
    <source>
        <dbReference type="EMBL" id="KLV01630.1"/>
    </source>
</evidence>
<dbReference type="InterPro" id="IPR037153">
    <property type="entry name" value="PpnN-like_sf"/>
</dbReference>
<comment type="catalytic activity">
    <reaction evidence="7">
        <text>UMP + H2O = D-ribose 5-phosphate + uracil</text>
        <dbReference type="Rhea" id="RHEA:52704"/>
        <dbReference type="ChEBI" id="CHEBI:15377"/>
        <dbReference type="ChEBI" id="CHEBI:17568"/>
        <dbReference type="ChEBI" id="CHEBI:57865"/>
        <dbReference type="ChEBI" id="CHEBI:78346"/>
    </reaction>
</comment>
<dbReference type="InterPro" id="IPR031100">
    <property type="entry name" value="LOG_fam"/>
</dbReference>
<evidence type="ECO:0000256" key="18">
    <source>
        <dbReference type="ARBA" id="ARBA00083890"/>
    </source>
</evidence>
<evidence type="ECO:0000256" key="16">
    <source>
        <dbReference type="ARBA" id="ARBA00082596"/>
    </source>
</evidence>
<evidence type="ECO:0000256" key="13">
    <source>
        <dbReference type="ARBA" id="ARBA00073719"/>
    </source>
</evidence>
<dbReference type="GO" id="GO:0047405">
    <property type="term" value="F:pyrimidine-5'-nucleotide nucleosidase activity"/>
    <property type="evidence" value="ECO:0007669"/>
    <property type="project" value="UniProtKB-EC"/>
</dbReference>
<evidence type="ECO:0000256" key="4">
    <source>
        <dbReference type="ARBA" id="ARBA00022801"/>
    </source>
</evidence>
<dbReference type="PATRIC" id="fig|1195763.3.peg.4719"/>
<reference evidence="21 22" key="1">
    <citation type="submission" date="2015-05" db="EMBL/GenBank/DDBJ databases">
        <title>Photobacterium galathea sp. nov.</title>
        <authorList>
            <person name="Machado H."/>
            <person name="Gram L."/>
        </authorList>
    </citation>
    <scope>NUCLEOTIDE SEQUENCE [LARGE SCALE GENOMIC DNA]</scope>
    <source>
        <strain evidence="21 22">CGMCC 1.12159</strain>
    </source>
</reference>
<dbReference type="STRING" id="1195763.ABT56_22005"/>
<feature type="domain" description="Pyrimidine/purine nucleotide 5'-monophosphate nucleosidase C-terminal" evidence="19">
    <location>
        <begin position="330"/>
        <end position="450"/>
    </location>
</feature>